<dbReference type="Gene3D" id="2.130.10.30">
    <property type="entry name" value="Regulator of chromosome condensation 1/beta-lactamase-inhibitor protein II"/>
    <property type="match status" value="1"/>
</dbReference>
<dbReference type="InterPro" id="IPR050339">
    <property type="entry name" value="CC_SR_Kinase"/>
</dbReference>
<sequence length="585" mass="67104">MKDLNAYDKSRVLKEVNTLLTVQSEYVVKYYNSWNYKNYIYIQMELCTHNLTRILKNKSVDFDRKLGDPMNLSEYLISCEIFRQILECVQYLHELNPQIIHRDLKPDNILINYTVGNGRFVKLCDFGLATVHDKRVNYRTSHKHTADVGDVRYIAPEIYQGKKYGHKSDIYNLALIGDSLIQAQSAPDIKAFSHPVDGSYSVPRMASAPVIDFVGHSASTSNQPQLIQLSAAITQKTDSIIRKPFSLPPPSPIASRSYRSLPRYKQISIYGQRIREFINGSNFVLAINEDNHVFSWGHNSEGQLGRKHSLALTTDGQVYGWGSNNYGQVGCGINLFENHYQNLFEELSTIGSGGFGTVFKVKHKFDEHIYAIKRVEIKESTDEYMKQIMSEVKNLGKVRSEYCVLYYNSWPESKHLYIQMEFCLQNLRNILEVKAQVFGRQLGKAMDCVEYFISCEILRQILESVQYLHDLNPQIIHRDLKPENILMVENVRNGRFVMLCDFGLATVHDKNINYMTRDKHSTGLGTIKYQSPEISQGIKYGHKVDIYSLAIIGAELFELDLFFTDPDSSESVYSGNEILKPKSYS</sequence>
<keyword evidence="10" id="KW-1185">Reference proteome</keyword>
<name>A0A7R9LJ27_9ACAR</name>
<evidence type="ECO:0000259" key="8">
    <source>
        <dbReference type="PROSITE" id="PS50011"/>
    </source>
</evidence>
<dbReference type="GO" id="GO:0005634">
    <property type="term" value="C:nucleus"/>
    <property type="evidence" value="ECO:0007669"/>
    <property type="project" value="TreeGrafter"/>
</dbReference>
<feature type="repeat" description="RCC1" evidence="6">
    <location>
        <begin position="316"/>
        <end position="363"/>
    </location>
</feature>
<dbReference type="PROSITE" id="PS00107">
    <property type="entry name" value="PROTEIN_KINASE_ATP"/>
    <property type="match status" value="1"/>
</dbReference>
<dbReference type="GO" id="GO:0004672">
    <property type="term" value="F:protein kinase activity"/>
    <property type="evidence" value="ECO:0007669"/>
    <property type="project" value="InterPro"/>
</dbReference>
<evidence type="ECO:0000313" key="10">
    <source>
        <dbReference type="Proteomes" id="UP000728032"/>
    </source>
</evidence>
<dbReference type="PROSITE" id="PS50011">
    <property type="entry name" value="PROTEIN_KINASE_DOM"/>
    <property type="match status" value="2"/>
</dbReference>
<dbReference type="InterPro" id="IPR000719">
    <property type="entry name" value="Prot_kinase_dom"/>
</dbReference>
<dbReference type="Gene3D" id="3.30.200.20">
    <property type="entry name" value="Phosphorylase Kinase, domain 1"/>
    <property type="match status" value="1"/>
</dbReference>
<dbReference type="InterPro" id="IPR008271">
    <property type="entry name" value="Ser/Thr_kinase_AS"/>
</dbReference>
<dbReference type="GO" id="GO:0005524">
    <property type="term" value="F:ATP binding"/>
    <property type="evidence" value="ECO:0007669"/>
    <property type="project" value="UniProtKB-UniRule"/>
</dbReference>
<dbReference type="Proteomes" id="UP000728032">
    <property type="component" value="Unassembled WGS sequence"/>
</dbReference>
<dbReference type="Pfam" id="PF00069">
    <property type="entry name" value="Pkinase"/>
    <property type="match status" value="2"/>
</dbReference>
<dbReference type="SUPFAM" id="SSF50985">
    <property type="entry name" value="RCC1/BLIP-II"/>
    <property type="match status" value="1"/>
</dbReference>
<dbReference type="InterPro" id="IPR017441">
    <property type="entry name" value="Protein_kinase_ATP_BS"/>
</dbReference>
<dbReference type="Pfam" id="PF13540">
    <property type="entry name" value="RCC1_2"/>
    <property type="match status" value="2"/>
</dbReference>
<dbReference type="OrthoDB" id="339325at2759"/>
<evidence type="ECO:0000256" key="7">
    <source>
        <dbReference type="PROSITE-ProRule" id="PRU10141"/>
    </source>
</evidence>
<evidence type="ECO:0000256" key="4">
    <source>
        <dbReference type="ARBA" id="ARBA00022840"/>
    </source>
</evidence>
<organism evidence="9">
    <name type="scientific">Oppiella nova</name>
    <dbReference type="NCBI Taxonomy" id="334625"/>
    <lineage>
        <taxon>Eukaryota</taxon>
        <taxon>Metazoa</taxon>
        <taxon>Ecdysozoa</taxon>
        <taxon>Arthropoda</taxon>
        <taxon>Chelicerata</taxon>
        <taxon>Arachnida</taxon>
        <taxon>Acari</taxon>
        <taxon>Acariformes</taxon>
        <taxon>Sarcoptiformes</taxon>
        <taxon>Oribatida</taxon>
        <taxon>Brachypylina</taxon>
        <taxon>Oppioidea</taxon>
        <taxon>Oppiidae</taxon>
        <taxon>Oppiella</taxon>
    </lineage>
</organism>
<evidence type="ECO:0000256" key="2">
    <source>
        <dbReference type="ARBA" id="ARBA00022741"/>
    </source>
</evidence>
<proteinExistence type="inferred from homology"/>
<keyword evidence="3" id="KW-0418">Kinase</keyword>
<dbReference type="EMBL" id="CAJPVJ010001093">
    <property type="protein sequence ID" value="CAG2164029.1"/>
    <property type="molecule type" value="Genomic_DNA"/>
</dbReference>
<dbReference type="InterPro" id="IPR011009">
    <property type="entry name" value="Kinase-like_dom_sf"/>
</dbReference>
<evidence type="ECO:0000313" key="9">
    <source>
        <dbReference type="EMBL" id="CAD7642434.1"/>
    </source>
</evidence>
<comment type="similarity">
    <text evidence="5">Belongs to the protein kinase superfamily. Ser/Thr protein kinase family. GCN2 subfamily.</text>
</comment>
<evidence type="ECO:0000256" key="5">
    <source>
        <dbReference type="ARBA" id="ARBA00037982"/>
    </source>
</evidence>
<feature type="domain" description="Protein kinase" evidence="8">
    <location>
        <begin position="1"/>
        <end position="264"/>
    </location>
</feature>
<dbReference type="InterPro" id="IPR009091">
    <property type="entry name" value="RCC1/BLIP-II"/>
</dbReference>
<protein>
    <recommendedName>
        <fullName evidence="8">Protein kinase domain-containing protein</fullName>
    </recommendedName>
</protein>
<reference evidence="9" key="1">
    <citation type="submission" date="2020-11" db="EMBL/GenBank/DDBJ databases">
        <authorList>
            <person name="Tran Van P."/>
        </authorList>
    </citation>
    <scope>NUCLEOTIDE SEQUENCE</scope>
</reference>
<evidence type="ECO:0000256" key="3">
    <source>
        <dbReference type="ARBA" id="ARBA00022777"/>
    </source>
</evidence>
<keyword evidence="1" id="KW-0808">Transferase</keyword>
<dbReference type="PROSITE" id="PS00108">
    <property type="entry name" value="PROTEIN_KINASE_ST"/>
    <property type="match status" value="2"/>
</dbReference>
<dbReference type="GO" id="GO:0005737">
    <property type="term" value="C:cytoplasm"/>
    <property type="evidence" value="ECO:0007669"/>
    <property type="project" value="TreeGrafter"/>
</dbReference>
<keyword evidence="4 7" id="KW-0067">ATP-binding</keyword>
<dbReference type="SMART" id="SM00220">
    <property type="entry name" value="S_TKc"/>
    <property type="match status" value="2"/>
</dbReference>
<dbReference type="PANTHER" id="PTHR11042">
    <property type="entry name" value="EUKARYOTIC TRANSLATION INITIATION FACTOR 2-ALPHA KINASE EIF2-ALPHA KINASE -RELATED"/>
    <property type="match status" value="1"/>
</dbReference>
<feature type="domain" description="Protein kinase" evidence="8">
    <location>
        <begin position="344"/>
        <end position="585"/>
    </location>
</feature>
<dbReference type="EMBL" id="OC915918">
    <property type="protein sequence ID" value="CAD7642434.1"/>
    <property type="molecule type" value="Genomic_DNA"/>
</dbReference>
<gene>
    <name evidence="9" type="ORF">ONB1V03_LOCUS3589</name>
</gene>
<dbReference type="PROSITE" id="PS50012">
    <property type="entry name" value="RCC1_3"/>
    <property type="match status" value="1"/>
</dbReference>
<dbReference type="SUPFAM" id="SSF56112">
    <property type="entry name" value="Protein kinase-like (PK-like)"/>
    <property type="match status" value="2"/>
</dbReference>
<accession>A0A7R9LJ27</accession>
<evidence type="ECO:0000256" key="1">
    <source>
        <dbReference type="ARBA" id="ARBA00022679"/>
    </source>
</evidence>
<keyword evidence="2 7" id="KW-0547">Nucleotide-binding</keyword>
<dbReference type="Gene3D" id="1.10.510.10">
    <property type="entry name" value="Transferase(Phosphotransferase) domain 1"/>
    <property type="match status" value="2"/>
</dbReference>
<dbReference type="AlphaFoldDB" id="A0A7R9LJ27"/>
<dbReference type="InterPro" id="IPR000408">
    <property type="entry name" value="Reg_chr_condens"/>
</dbReference>
<feature type="binding site" evidence="7">
    <location>
        <position position="373"/>
    </location>
    <ligand>
        <name>ATP</name>
        <dbReference type="ChEBI" id="CHEBI:30616"/>
    </ligand>
</feature>
<evidence type="ECO:0000256" key="6">
    <source>
        <dbReference type="PROSITE-ProRule" id="PRU00235"/>
    </source>
</evidence>